<keyword evidence="1" id="KW-0472">Membrane</keyword>
<organism evidence="2">
    <name type="scientific">viral metagenome</name>
    <dbReference type="NCBI Taxonomy" id="1070528"/>
    <lineage>
        <taxon>unclassified sequences</taxon>
        <taxon>metagenomes</taxon>
        <taxon>organismal metagenomes</taxon>
    </lineage>
</organism>
<evidence type="ECO:0000256" key="1">
    <source>
        <dbReference type="SAM" id="Phobius"/>
    </source>
</evidence>
<name>A0A6C0DTR1_9ZZZZ</name>
<keyword evidence="1" id="KW-1133">Transmembrane helix</keyword>
<reference evidence="2" key="1">
    <citation type="journal article" date="2020" name="Nature">
        <title>Giant virus diversity and host interactions through global metagenomics.</title>
        <authorList>
            <person name="Schulz F."/>
            <person name="Roux S."/>
            <person name="Paez-Espino D."/>
            <person name="Jungbluth S."/>
            <person name="Walsh D.A."/>
            <person name="Denef V.J."/>
            <person name="McMahon K.D."/>
            <person name="Konstantinidis K.T."/>
            <person name="Eloe-Fadrosh E.A."/>
            <person name="Kyrpides N.C."/>
            <person name="Woyke T."/>
        </authorList>
    </citation>
    <scope>NUCLEOTIDE SEQUENCE</scope>
    <source>
        <strain evidence="2">GVMAG-M-3300023174-5</strain>
    </source>
</reference>
<feature type="transmembrane region" description="Helical" evidence="1">
    <location>
        <begin position="21"/>
        <end position="42"/>
    </location>
</feature>
<sequence length="45" mass="5256">MKVHPDNINKKRKTNKNYRSYIKPNFLSIAIIVFVIVIILIVCVV</sequence>
<proteinExistence type="predicted"/>
<dbReference type="AlphaFoldDB" id="A0A6C0DTR1"/>
<accession>A0A6C0DTR1</accession>
<dbReference type="EMBL" id="MN739668">
    <property type="protein sequence ID" value="QHT19613.1"/>
    <property type="molecule type" value="Genomic_DNA"/>
</dbReference>
<evidence type="ECO:0000313" key="2">
    <source>
        <dbReference type="EMBL" id="QHT19613.1"/>
    </source>
</evidence>
<protein>
    <submittedName>
        <fullName evidence="2">Uncharacterized protein</fullName>
    </submittedName>
</protein>
<keyword evidence="1" id="KW-0812">Transmembrane</keyword>